<dbReference type="Pfam" id="PF18723">
    <property type="entry name" value="HMUDK_hel"/>
    <property type="match status" value="1"/>
</dbReference>
<dbReference type="InterPro" id="IPR013083">
    <property type="entry name" value="Znf_RING/FYVE/PHD"/>
</dbReference>
<feature type="chain" id="PRO_5030159470" description="5-hmdU DNA kinase helical domain-containing protein" evidence="1">
    <location>
        <begin position="17"/>
        <end position="322"/>
    </location>
</feature>
<protein>
    <recommendedName>
        <fullName evidence="2">5-hmdU DNA kinase helical domain-containing protein</fullName>
    </recommendedName>
</protein>
<evidence type="ECO:0000313" key="3">
    <source>
        <dbReference type="EMBL" id="CAE4609466.1"/>
    </source>
</evidence>
<feature type="signal peptide" evidence="1">
    <location>
        <begin position="1"/>
        <end position="16"/>
    </location>
</feature>
<gene>
    <name evidence="3" type="ORF">DBRI00130_LOCUS16079</name>
</gene>
<evidence type="ECO:0000256" key="1">
    <source>
        <dbReference type="SAM" id="SignalP"/>
    </source>
</evidence>
<dbReference type="InterPro" id="IPR011011">
    <property type="entry name" value="Znf_FYVE_PHD"/>
</dbReference>
<accession>A0A6S8VZA2</accession>
<organism evidence="3">
    <name type="scientific">Ditylum brightwellii</name>
    <dbReference type="NCBI Taxonomy" id="49249"/>
    <lineage>
        <taxon>Eukaryota</taxon>
        <taxon>Sar</taxon>
        <taxon>Stramenopiles</taxon>
        <taxon>Ochrophyta</taxon>
        <taxon>Bacillariophyta</taxon>
        <taxon>Mediophyceae</taxon>
        <taxon>Lithodesmiophycidae</taxon>
        <taxon>Lithodesmiales</taxon>
        <taxon>Lithodesmiaceae</taxon>
        <taxon>Ditylum</taxon>
    </lineage>
</organism>
<sequence length="322" mass="36710">MRHCILAFLLMPHTHTTSLSCLSLYIIYNTVPLNSKNIYENKKKFGGIPTRKEWPTFYTMLSKMKKENTTIFTGAHQVMGYQRFIETMNLLLVKNQSMLQSLSKEICVNATQRNVKGCFEAIQKINNVGKFFAWQVTCDLLESNNLFMCCEDDWVELGPGALAGIQLIFGKTKAMDDLEMARILRDYQTTVFDALGVEFPSFCGRGISLKNIEHALCEFQKYVALVDKARRRSNKLGARCWDPRYSGKGSRSYMDIGKNCVTCNYNGEQKVSILCDSCLSCYCEDCLNFGKKISESLQWICPPCRMIEALMIYQRRSSGAVT</sequence>
<keyword evidence="1" id="KW-0732">Signal</keyword>
<dbReference type="InterPro" id="IPR040684">
    <property type="entry name" value="HMUDK_hel"/>
</dbReference>
<dbReference type="Gene3D" id="3.30.40.10">
    <property type="entry name" value="Zinc/RING finger domain, C3HC4 (zinc finger)"/>
    <property type="match status" value="1"/>
</dbReference>
<evidence type="ECO:0000259" key="2">
    <source>
        <dbReference type="Pfam" id="PF18723"/>
    </source>
</evidence>
<feature type="domain" description="5-hmdU DNA kinase helical" evidence="2">
    <location>
        <begin position="43"/>
        <end position="224"/>
    </location>
</feature>
<reference evidence="3" key="1">
    <citation type="submission" date="2021-01" db="EMBL/GenBank/DDBJ databases">
        <authorList>
            <person name="Corre E."/>
            <person name="Pelletier E."/>
            <person name="Niang G."/>
            <person name="Scheremetjew M."/>
            <person name="Finn R."/>
            <person name="Kale V."/>
            <person name="Holt S."/>
            <person name="Cochrane G."/>
            <person name="Meng A."/>
            <person name="Brown T."/>
            <person name="Cohen L."/>
        </authorList>
    </citation>
    <scope>NUCLEOTIDE SEQUENCE</scope>
    <source>
        <strain evidence="3">GSO104</strain>
    </source>
</reference>
<dbReference type="SUPFAM" id="SSF57903">
    <property type="entry name" value="FYVE/PHD zinc finger"/>
    <property type="match status" value="1"/>
</dbReference>
<name>A0A6S8VZA2_9STRA</name>
<dbReference type="AlphaFoldDB" id="A0A6S8VZA2"/>
<dbReference type="EMBL" id="HBNS01020243">
    <property type="protein sequence ID" value="CAE4609466.1"/>
    <property type="molecule type" value="Transcribed_RNA"/>
</dbReference>
<dbReference type="PROSITE" id="PS51257">
    <property type="entry name" value="PROKAR_LIPOPROTEIN"/>
    <property type="match status" value="1"/>
</dbReference>
<proteinExistence type="predicted"/>